<dbReference type="InterPro" id="IPR036397">
    <property type="entry name" value="RNaseH_sf"/>
</dbReference>
<evidence type="ECO:0000256" key="3">
    <source>
        <dbReference type="ARBA" id="ARBA00022801"/>
    </source>
</evidence>
<keyword evidence="3" id="KW-0378">Hydrolase</keyword>
<keyword evidence="8" id="KW-1185">Reference proteome</keyword>
<gene>
    <name evidence="9" type="primary">LOC725736</name>
</gene>
<sequence>MIFISFLKWSKNYFQLIIPHYLYNAKPPTFSTNVQKNDYIVWLDMEMSGLDINTSQILEIACVITDKNLKTVSKDLNIVIHQSDEILNNMNDWCLATHQKTGLIHESRLSKITIQDAEQILLKYLKTYVKEATCPLAGSSVYIDRMFLHKYMPLVNNYLHYRIIDTSTIKELIKRWNINITILKKDHNHRALSDIKESIKELQYYKNNIFNSYILQDNMKL</sequence>
<dbReference type="PANTHER" id="PTHR11046:SF0">
    <property type="entry name" value="OLIGORIBONUCLEASE, MITOCHONDRIAL"/>
    <property type="match status" value="1"/>
</dbReference>
<comment type="similarity">
    <text evidence="1">Belongs to the oligoribonuclease family.</text>
</comment>
<dbReference type="Gene3D" id="3.30.420.10">
    <property type="entry name" value="Ribonuclease H-like superfamily/Ribonuclease H"/>
    <property type="match status" value="1"/>
</dbReference>
<dbReference type="SUPFAM" id="SSF53098">
    <property type="entry name" value="Ribonuclease H-like"/>
    <property type="match status" value="1"/>
</dbReference>
<evidence type="ECO:0000256" key="1">
    <source>
        <dbReference type="ARBA" id="ARBA00009921"/>
    </source>
</evidence>
<evidence type="ECO:0000259" key="6">
    <source>
        <dbReference type="SMART" id="SM00479"/>
    </source>
</evidence>
<organism evidence="7">
    <name type="scientific">Apis mellifera</name>
    <name type="common">Honeybee</name>
    <dbReference type="NCBI Taxonomy" id="7460"/>
    <lineage>
        <taxon>Eukaryota</taxon>
        <taxon>Metazoa</taxon>
        <taxon>Ecdysozoa</taxon>
        <taxon>Arthropoda</taxon>
        <taxon>Hexapoda</taxon>
        <taxon>Insecta</taxon>
        <taxon>Pterygota</taxon>
        <taxon>Neoptera</taxon>
        <taxon>Endopterygota</taxon>
        <taxon>Hymenoptera</taxon>
        <taxon>Apocrita</taxon>
        <taxon>Aculeata</taxon>
        <taxon>Apoidea</taxon>
        <taxon>Anthophila</taxon>
        <taxon>Apidae</taxon>
        <taxon>Apis</taxon>
    </lineage>
</organism>
<dbReference type="GO" id="GO:0003676">
    <property type="term" value="F:nucleic acid binding"/>
    <property type="evidence" value="ECO:0007669"/>
    <property type="project" value="InterPro"/>
</dbReference>
<evidence type="ECO:0000256" key="5">
    <source>
        <dbReference type="ARBA" id="ARBA00072681"/>
    </source>
</evidence>
<dbReference type="KEGG" id="ame:725736"/>
<dbReference type="OrthoDB" id="270189at2759"/>
<dbReference type="EnsemblMetazoa" id="XM_016916486">
    <property type="protein sequence ID" value="XP_016771975"/>
    <property type="gene ID" value="LOC725736"/>
</dbReference>
<dbReference type="Pfam" id="PF00929">
    <property type="entry name" value="RNase_T"/>
    <property type="match status" value="1"/>
</dbReference>
<dbReference type="InterPro" id="IPR013520">
    <property type="entry name" value="Ribonucl_H"/>
</dbReference>
<protein>
    <recommendedName>
        <fullName evidence="5">Probable oligoribonuclease</fullName>
    </recommendedName>
</protein>
<dbReference type="InterPro" id="IPR022894">
    <property type="entry name" value="Oligoribonuclease"/>
</dbReference>
<keyword evidence="2" id="KW-0540">Nuclease</keyword>
<reference evidence="9" key="2">
    <citation type="submission" date="2025-04" db="UniProtKB">
        <authorList>
            <consortium name="RefSeq"/>
        </authorList>
    </citation>
    <scope>IDENTIFICATION</scope>
    <source>
        <strain evidence="9">DH4</strain>
        <tissue evidence="9">Whole body</tissue>
    </source>
</reference>
<accession>A0A7M7IMJ3</accession>
<proteinExistence type="inferred from homology"/>
<dbReference type="CDD" id="cd06135">
    <property type="entry name" value="Orn"/>
    <property type="match status" value="1"/>
</dbReference>
<evidence type="ECO:0000256" key="2">
    <source>
        <dbReference type="ARBA" id="ARBA00022722"/>
    </source>
</evidence>
<dbReference type="Proteomes" id="UP000005203">
    <property type="component" value="Linkage group LG1"/>
</dbReference>
<evidence type="ECO:0000313" key="9">
    <source>
        <dbReference type="RefSeq" id="XP_016771975.2"/>
    </source>
</evidence>
<feature type="domain" description="Exonuclease" evidence="6">
    <location>
        <begin position="39"/>
        <end position="211"/>
    </location>
</feature>
<name>A0A7M7IMJ3_APIME</name>
<dbReference type="RefSeq" id="XP_016771975.2">
    <property type="nucleotide sequence ID" value="XM_016916486.2"/>
</dbReference>
<reference evidence="7" key="1">
    <citation type="submission" date="2021-01" db="UniProtKB">
        <authorList>
            <consortium name="EnsemblMetazoa"/>
        </authorList>
    </citation>
    <scope>IDENTIFICATION</scope>
    <source>
        <strain evidence="7">DH4</strain>
    </source>
</reference>
<dbReference type="NCBIfam" id="NF003765">
    <property type="entry name" value="PRK05359.1"/>
    <property type="match status" value="1"/>
</dbReference>
<evidence type="ECO:0000313" key="8">
    <source>
        <dbReference type="Proteomes" id="UP000005203"/>
    </source>
</evidence>
<reference evidence="8" key="3">
    <citation type="submission" date="2025-05" db="UniProtKB">
        <authorList>
            <consortium name="RefSeq"/>
        </authorList>
    </citation>
    <scope>NUCLEOTIDE SEQUENCE [LARGE SCALE GENOMIC DNA]</scope>
    <source>
        <strain evidence="8">DH4</strain>
    </source>
</reference>
<accession>A0A8B7KQE1</accession>
<dbReference type="GO" id="GO:0005739">
    <property type="term" value="C:mitochondrion"/>
    <property type="evidence" value="ECO:0007669"/>
    <property type="project" value="TreeGrafter"/>
</dbReference>
<dbReference type="FunFam" id="3.30.420.10:FF:000003">
    <property type="entry name" value="Oligoribonuclease"/>
    <property type="match status" value="1"/>
</dbReference>
<dbReference type="PANTHER" id="PTHR11046">
    <property type="entry name" value="OLIGORIBONUCLEASE, MITOCHONDRIAL"/>
    <property type="match status" value="1"/>
</dbReference>
<dbReference type="GeneID" id="725736"/>
<dbReference type="SMART" id="SM00479">
    <property type="entry name" value="EXOIII"/>
    <property type="match status" value="1"/>
</dbReference>
<keyword evidence="4" id="KW-0269">Exonuclease</keyword>
<dbReference type="GO" id="GO:0000175">
    <property type="term" value="F:3'-5'-RNA exonuclease activity"/>
    <property type="evidence" value="ECO:0007669"/>
    <property type="project" value="InterPro"/>
</dbReference>
<dbReference type="InterPro" id="IPR012337">
    <property type="entry name" value="RNaseH-like_sf"/>
</dbReference>
<evidence type="ECO:0000313" key="7">
    <source>
        <dbReference type="EnsemblMetazoa" id="XP_016771975"/>
    </source>
</evidence>
<dbReference type="AlphaFoldDB" id="A0A7M7IMJ3"/>
<evidence type="ECO:0000256" key="4">
    <source>
        <dbReference type="ARBA" id="ARBA00022839"/>
    </source>
</evidence>